<evidence type="ECO:0000313" key="1">
    <source>
        <dbReference type="EMBL" id="KAI9176913.1"/>
    </source>
</evidence>
<organism evidence="1 2">
    <name type="scientific">Acer negundo</name>
    <name type="common">Box elder</name>
    <dbReference type="NCBI Taxonomy" id="4023"/>
    <lineage>
        <taxon>Eukaryota</taxon>
        <taxon>Viridiplantae</taxon>
        <taxon>Streptophyta</taxon>
        <taxon>Embryophyta</taxon>
        <taxon>Tracheophyta</taxon>
        <taxon>Spermatophyta</taxon>
        <taxon>Magnoliopsida</taxon>
        <taxon>eudicotyledons</taxon>
        <taxon>Gunneridae</taxon>
        <taxon>Pentapetalae</taxon>
        <taxon>rosids</taxon>
        <taxon>malvids</taxon>
        <taxon>Sapindales</taxon>
        <taxon>Sapindaceae</taxon>
        <taxon>Hippocastanoideae</taxon>
        <taxon>Acereae</taxon>
        <taxon>Acer</taxon>
    </lineage>
</organism>
<dbReference type="Proteomes" id="UP001064489">
    <property type="component" value="Chromosome 5"/>
</dbReference>
<gene>
    <name evidence="1" type="ORF">LWI28_008611</name>
</gene>
<reference evidence="1" key="2">
    <citation type="submission" date="2023-02" db="EMBL/GenBank/DDBJ databases">
        <authorList>
            <person name="Swenson N.G."/>
            <person name="Wegrzyn J.L."/>
            <person name="Mcevoy S.L."/>
        </authorList>
    </citation>
    <scope>NUCLEOTIDE SEQUENCE</scope>
    <source>
        <strain evidence="1">91603</strain>
        <tissue evidence="1">Leaf</tissue>
    </source>
</reference>
<dbReference type="AlphaFoldDB" id="A0AAD5IUD3"/>
<dbReference type="EMBL" id="JAJSOW010000102">
    <property type="protein sequence ID" value="KAI9176913.1"/>
    <property type="molecule type" value="Genomic_DNA"/>
</dbReference>
<protein>
    <submittedName>
        <fullName evidence="1">Uncharacterized protein</fullName>
    </submittedName>
</protein>
<evidence type="ECO:0000313" key="2">
    <source>
        <dbReference type="Proteomes" id="UP001064489"/>
    </source>
</evidence>
<reference evidence="1" key="1">
    <citation type="journal article" date="2022" name="Plant J.">
        <title>Strategies of tolerance reflected in two North American maple genomes.</title>
        <authorList>
            <person name="McEvoy S.L."/>
            <person name="Sezen U.U."/>
            <person name="Trouern-Trend A."/>
            <person name="McMahon S.M."/>
            <person name="Schaberg P.G."/>
            <person name="Yang J."/>
            <person name="Wegrzyn J.L."/>
            <person name="Swenson N.G."/>
        </authorList>
    </citation>
    <scope>NUCLEOTIDE SEQUENCE</scope>
    <source>
        <strain evidence="1">91603</strain>
    </source>
</reference>
<accession>A0AAD5IUD3</accession>
<sequence length="192" mass="20582">MPVSFTLVIEVLKILMSHVQPSQHCIQFCLIAVAPSSTTDSRLVPIDIMTRLVSAPLSTYLAQALTAFPSIGSVGVGWSTYFLTTQTLKIPESKSPNRLPSRRRVGSSSSTASIRVAVVDGASLRVAVLVRVLVLRRHASLRVAVVDGAFDSFDDDCGVCGDGGRQQEIGERGGSERFLDPFFIGGFLQLGS</sequence>
<comment type="caution">
    <text evidence="1">The sequence shown here is derived from an EMBL/GenBank/DDBJ whole genome shotgun (WGS) entry which is preliminary data.</text>
</comment>
<name>A0AAD5IUD3_ACENE</name>
<proteinExistence type="predicted"/>
<keyword evidence="2" id="KW-1185">Reference proteome</keyword>